<dbReference type="SUPFAM" id="SSF56112">
    <property type="entry name" value="Protein kinase-like (PK-like)"/>
    <property type="match status" value="1"/>
</dbReference>
<dbReference type="InterPro" id="IPR011009">
    <property type="entry name" value="Kinase-like_dom_sf"/>
</dbReference>
<evidence type="ECO:0000256" key="4">
    <source>
        <dbReference type="ARBA" id="ARBA00022737"/>
    </source>
</evidence>
<keyword evidence="11" id="KW-1185">Reference proteome</keyword>
<keyword evidence="3" id="KW-0732">Signal</keyword>
<accession>A0A9W9YZ79</accession>
<proteinExistence type="predicted"/>
<dbReference type="Gene3D" id="1.10.510.10">
    <property type="entry name" value="Transferase(Phosphotransferase) domain 1"/>
    <property type="match status" value="1"/>
</dbReference>
<dbReference type="GO" id="GO:0005886">
    <property type="term" value="C:plasma membrane"/>
    <property type="evidence" value="ECO:0007669"/>
    <property type="project" value="TreeGrafter"/>
</dbReference>
<evidence type="ECO:0000313" key="10">
    <source>
        <dbReference type="EMBL" id="KAJ7372085.1"/>
    </source>
</evidence>
<comment type="subcellular location">
    <subcellularLocation>
        <location evidence="1">Membrane</location>
        <topology evidence="1">Single-pass type I membrane protein</topology>
    </subcellularLocation>
</comment>
<dbReference type="GO" id="GO:0007169">
    <property type="term" value="P:cell surface receptor protein tyrosine kinase signaling pathway"/>
    <property type="evidence" value="ECO:0007669"/>
    <property type="project" value="TreeGrafter"/>
</dbReference>
<dbReference type="EMBL" id="MU826838">
    <property type="protein sequence ID" value="KAJ7372085.1"/>
    <property type="molecule type" value="Genomic_DNA"/>
</dbReference>
<dbReference type="AlphaFoldDB" id="A0A9W9YZ79"/>
<keyword evidence="8" id="KW-0472">Membrane</keyword>
<dbReference type="InterPro" id="IPR001245">
    <property type="entry name" value="Ser-Thr/Tyr_kinase_cat_dom"/>
</dbReference>
<dbReference type="Proteomes" id="UP001163046">
    <property type="component" value="Unassembled WGS sequence"/>
</dbReference>
<evidence type="ECO:0000256" key="1">
    <source>
        <dbReference type="ARBA" id="ARBA00004479"/>
    </source>
</evidence>
<dbReference type="InterPro" id="IPR050122">
    <property type="entry name" value="RTK"/>
</dbReference>
<keyword evidence="5" id="KW-0547">Nucleotide-binding</keyword>
<keyword evidence="6" id="KW-0067">ATP-binding</keyword>
<evidence type="ECO:0000256" key="3">
    <source>
        <dbReference type="ARBA" id="ARBA00022729"/>
    </source>
</evidence>
<protein>
    <recommendedName>
        <fullName evidence="9">Serine-threonine/tyrosine-protein kinase catalytic domain-containing protein</fullName>
    </recommendedName>
</protein>
<dbReference type="Pfam" id="PF07714">
    <property type="entry name" value="PK_Tyr_Ser-Thr"/>
    <property type="match status" value="1"/>
</dbReference>
<feature type="domain" description="Serine-threonine/tyrosine-protein kinase catalytic" evidence="9">
    <location>
        <begin position="1"/>
        <end position="49"/>
    </location>
</feature>
<dbReference type="GO" id="GO:0005524">
    <property type="term" value="F:ATP binding"/>
    <property type="evidence" value="ECO:0007669"/>
    <property type="project" value="UniProtKB-KW"/>
</dbReference>
<name>A0A9W9YZ79_9CNID</name>
<comment type="caution">
    <text evidence="10">The sequence shown here is derived from an EMBL/GenBank/DDBJ whole genome shotgun (WGS) entry which is preliminary data.</text>
</comment>
<keyword evidence="4" id="KW-0677">Repeat</keyword>
<evidence type="ECO:0000256" key="2">
    <source>
        <dbReference type="ARBA" id="ARBA00022692"/>
    </source>
</evidence>
<organism evidence="10 11">
    <name type="scientific">Desmophyllum pertusum</name>
    <dbReference type="NCBI Taxonomy" id="174260"/>
    <lineage>
        <taxon>Eukaryota</taxon>
        <taxon>Metazoa</taxon>
        <taxon>Cnidaria</taxon>
        <taxon>Anthozoa</taxon>
        <taxon>Hexacorallia</taxon>
        <taxon>Scleractinia</taxon>
        <taxon>Caryophylliina</taxon>
        <taxon>Caryophylliidae</taxon>
        <taxon>Desmophyllum</taxon>
    </lineage>
</organism>
<dbReference type="OrthoDB" id="5984537at2759"/>
<evidence type="ECO:0000259" key="9">
    <source>
        <dbReference type="Pfam" id="PF07714"/>
    </source>
</evidence>
<evidence type="ECO:0000256" key="8">
    <source>
        <dbReference type="ARBA" id="ARBA00023136"/>
    </source>
</evidence>
<evidence type="ECO:0000256" key="7">
    <source>
        <dbReference type="ARBA" id="ARBA00022989"/>
    </source>
</evidence>
<evidence type="ECO:0000256" key="6">
    <source>
        <dbReference type="ARBA" id="ARBA00022840"/>
    </source>
</evidence>
<gene>
    <name evidence="10" type="ORF">OS493_020509</name>
</gene>
<sequence length="58" mass="6715">MNSEEVLSYVASGGRLPRTSSMSSELYNLMLQCWQENPSKRPKFRSIASWMETVAYEH</sequence>
<keyword evidence="2" id="KW-0812">Transmembrane</keyword>
<reference evidence="10" key="1">
    <citation type="submission" date="2023-01" db="EMBL/GenBank/DDBJ databases">
        <title>Genome assembly of the deep-sea coral Lophelia pertusa.</title>
        <authorList>
            <person name="Herrera S."/>
            <person name="Cordes E."/>
        </authorList>
    </citation>
    <scope>NUCLEOTIDE SEQUENCE</scope>
    <source>
        <strain evidence="10">USNM1676648</strain>
        <tissue evidence="10">Polyp</tissue>
    </source>
</reference>
<keyword evidence="7" id="KW-1133">Transmembrane helix</keyword>
<evidence type="ECO:0000256" key="5">
    <source>
        <dbReference type="ARBA" id="ARBA00022741"/>
    </source>
</evidence>
<dbReference type="PANTHER" id="PTHR24416:SF525">
    <property type="entry name" value="INSULIN-LIKE RECEPTOR"/>
    <property type="match status" value="1"/>
</dbReference>
<evidence type="ECO:0000313" key="11">
    <source>
        <dbReference type="Proteomes" id="UP001163046"/>
    </source>
</evidence>
<dbReference type="PANTHER" id="PTHR24416">
    <property type="entry name" value="TYROSINE-PROTEIN KINASE RECEPTOR"/>
    <property type="match status" value="1"/>
</dbReference>
<dbReference type="GO" id="GO:0043235">
    <property type="term" value="C:receptor complex"/>
    <property type="evidence" value="ECO:0007669"/>
    <property type="project" value="TreeGrafter"/>
</dbReference>
<dbReference type="GO" id="GO:0004714">
    <property type="term" value="F:transmembrane receptor protein tyrosine kinase activity"/>
    <property type="evidence" value="ECO:0007669"/>
    <property type="project" value="TreeGrafter"/>
</dbReference>